<dbReference type="SUPFAM" id="SSF55073">
    <property type="entry name" value="Nucleotide cyclase"/>
    <property type="match status" value="1"/>
</dbReference>
<protein>
    <submittedName>
        <fullName evidence="2">GGDEF domain-containing protein</fullName>
    </submittedName>
</protein>
<evidence type="ECO:0000259" key="1">
    <source>
        <dbReference type="PROSITE" id="PS50887"/>
    </source>
</evidence>
<dbReference type="AlphaFoldDB" id="A0A5D8ZBW5"/>
<gene>
    <name evidence="2" type="ORF">FW784_01375</name>
</gene>
<dbReference type="PROSITE" id="PS50887">
    <property type="entry name" value="GGDEF"/>
    <property type="match status" value="1"/>
</dbReference>
<sequence>MDRPFARLSQCFDGASTLEQLVRPLLELLADATGLESTFLTSVDPDARRQSVLFARNTGSLGIREGTLLPWLEFPAAALDAGHAQRRHVPGGHRDAALRTAAGAHTLVSAPVLTCDGLEFGSLCAAHSEPRTLDAESESSLVLFAQLIGERVDRERLVEKLRVANGALARSALSDVVTGLPNRQALAQEVSRMLARAQRDDRALVVAFIDVDDLRSIAARPGHDARDRLLIAIARALEGALRGGDLIARVGVDAFVVAATVPRENAEAASGVLRSRLQSAMRGPFDIGEERLVACSGATIRTVLARSGEVDADAVLARADRAKFDAGHERVSARD</sequence>
<evidence type="ECO:0000313" key="2">
    <source>
        <dbReference type="EMBL" id="TZF91543.1"/>
    </source>
</evidence>
<dbReference type="OrthoDB" id="9803824at2"/>
<dbReference type="PANTHER" id="PTHR44757">
    <property type="entry name" value="DIGUANYLATE CYCLASE DGCP"/>
    <property type="match status" value="1"/>
</dbReference>
<dbReference type="Proteomes" id="UP000323164">
    <property type="component" value="Unassembled WGS sequence"/>
</dbReference>
<dbReference type="EMBL" id="VTRV01000007">
    <property type="protein sequence ID" value="TZF91543.1"/>
    <property type="molecule type" value="Genomic_DNA"/>
</dbReference>
<keyword evidence="3" id="KW-1185">Reference proteome</keyword>
<dbReference type="InterPro" id="IPR000160">
    <property type="entry name" value="GGDEF_dom"/>
</dbReference>
<evidence type="ECO:0000313" key="3">
    <source>
        <dbReference type="Proteomes" id="UP000323164"/>
    </source>
</evidence>
<dbReference type="RefSeq" id="WP_149351565.1">
    <property type="nucleotide sequence ID" value="NZ_VTRV01000007.1"/>
</dbReference>
<dbReference type="InterPro" id="IPR052155">
    <property type="entry name" value="Biofilm_reg_signaling"/>
</dbReference>
<dbReference type="InterPro" id="IPR043128">
    <property type="entry name" value="Rev_trsase/Diguanyl_cyclase"/>
</dbReference>
<dbReference type="Gene3D" id="3.30.450.40">
    <property type="match status" value="1"/>
</dbReference>
<dbReference type="PANTHER" id="PTHR44757:SF2">
    <property type="entry name" value="BIOFILM ARCHITECTURE MAINTENANCE PROTEIN MBAA"/>
    <property type="match status" value="1"/>
</dbReference>
<feature type="domain" description="GGDEF" evidence="1">
    <location>
        <begin position="202"/>
        <end position="335"/>
    </location>
</feature>
<dbReference type="SUPFAM" id="SSF55781">
    <property type="entry name" value="GAF domain-like"/>
    <property type="match status" value="1"/>
</dbReference>
<accession>A0A5D8ZBW5</accession>
<dbReference type="NCBIfam" id="TIGR00254">
    <property type="entry name" value="GGDEF"/>
    <property type="match status" value="1"/>
</dbReference>
<dbReference type="Gene3D" id="3.30.70.270">
    <property type="match status" value="1"/>
</dbReference>
<name>A0A5D8ZBW5_9GAMM</name>
<dbReference type="SMART" id="SM00267">
    <property type="entry name" value="GGDEF"/>
    <property type="match status" value="1"/>
</dbReference>
<reference evidence="2 3" key="1">
    <citation type="submission" date="2019-08" db="EMBL/GenBank/DDBJ databases">
        <title>Draft genome sequence of Lysobacter sp. UKS-15.</title>
        <authorList>
            <person name="Im W.-T."/>
        </authorList>
    </citation>
    <scope>NUCLEOTIDE SEQUENCE [LARGE SCALE GENOMIC DNA]</scope>
    <source>
        <strain evidence="2 3">UKS-15</strain>
    </source>
</reference>
<dbReference type="InterPro" id="IPR029787">
    <property type="entry name" value="Nucleotide_cyclase"/>
</dbReference>
<comment type="caution">
    <text evidence="2">The sequence shown here is derived from an EMBL/GenBank/DDBJ whole genome shotgun (WGS) entry which is preliminary data.</text>
</comment>
<proteinExistence type="predicted"/>
<dbReference type="CDD" id="cd01949">
    <property type="entry name" value="GGDEF"/>
    <property type="match status" value="1"/>
</dbReference>
<dbReference type="InterPro" id="IPR029016">
    <property type="entry name" value="GAF-like_dom_sf"/>
</dbReference>
<organism evidence="2 3">
    <name type="scientific">Cognatilysobacter lacus</name>
    <dbReference type="NCBI Taxonomy" id="1643323"/>
    <lineage>
        <taxon>Bacteria</taxon>
        <taxon>Pseudomonadati</taxon>
        <taxon>Pseudomonadota</taxon>
        <taxon>Gammaproteobacteria</taxon>
        <taxon>Lysobacterales</taxon>
        <taxon>Lysobacteraceae</taxon>
        <taxon>Cognatilysobacter</taxon>
    </lineage>
</organism>
<dbReference type="Pfam" id="PF00990">
    <property type="entry name" value="GGDEF"/>
    <property type="match status" value="1"/>
</dbReference>